<keyword evidence="4" id="KW-0963">Cytoplasm</keyword>
<keyword evidence="8" id="KW-0414">Isoprene biosynthesis</keyword>
<keyword evidence="9 13" id="KW-0413">Isomerase</keyword>
<feature type="active site" evidence="11">
    <location>
        <position position="111"/>
    </location>
</feature>
<dbReference type="STRING" id="1802500.A2801_00040"/>
<evidence type="ECO:0000256" key="11">
    <source>
        <dbReference type="PIRSR" id="PIRSR018427-1"/>
    </source>
</evidence>
<protein>
    <recommendedName>
        <fullName evidence="3 10">Isopentenyl-diphosphate delta-isomerase</fullName>
        <ecNumber evidence="3 10">5.3.3.2</ecNumber>
    </recommendedName>
</protein>
<reference evidence="13 14" key="1">
    <citation type="journal article" date="2016" name="Nat. Commun.">
        <title>Thousands of microbial genomes shed light on interconnected biogeochemical processes in an aquifer system.</title>
        <authorList>
            <person name="Anantharaman K."/>
            <person name="Brown C.T."/>
            <person name="Hug L.A."/>
            <person name="Sharon I."/>
            <person name="Castelle C.J."/>
            <person name="Probst A.J."/>
            <person name="Thomas B.C."/>
            <person name="Singh A."/>
            <person name="Wilkins M.J."/>
            <person name="Karaoz U."/>
            <person name="Brodie E.L."/>
            <person name="Williams K.H."/>
            <person name="Hubbard S.S."/>
            <person name="Banfield J.F."/>
        </authorList>
    </citation>
    <scope>NUCLEOTIDE SEQUENCE [LARGE SCALE GENOMIC DNA]</scope>
</reference>
<evidence type="ECO:0000256" key="9">
    <source>
        <dbReference type="ARBA" id="ARBA00023235"/>
    </source>
</evidence>
<dbReference type="PANTHER" id="PTHR10885:SF0">
    <property type="entry name" value="ISOPENTENYL-DIPHOSPHATE DELTA-ISOMERASE"/>
    <property type="match status" value="1"/>
</dbReference>
<evidence type="ECO:0000256" key="2">
    <source>
        <dbReference type="ARBA" id="ARBA00007579"/>
    </source>
</evidence>
<comment type="similarity">
    <text evidence="2">Belongs to the IPP isomerase type 1 family.</text>
</comment>
<evidence type="ECO:0000313" key="14">
    <source>
        <dbReference type="Proteomes" id="UP000177263"/>
    </source>
</evidence>
<evidence type="ECO:0000256" key="7">
    <source>
        <dbReference type="ARBA" id="ARBA00023211"/>
    </source>
</evidence>
<dbReference type="NCBIfam" id="NF002995">
    <property type="entry name" value="PRK03759.1"/>
    <property type="match status" value="1"/>
</dbReference>
<dbReference type="InterPro" id="IPR011876">
    <property type="entry name" value="IsopentenylPP_isomerase_typ1"/>
</dbReference>
<dbReference type="UniPathway" id="UPA00059">
    <property type="reaction ID" value="UER00104"/>
</dbReference>
<dbReference type="Proteomes" id="UP000177263">
    <property type="component" value="Unassembled WGS sequence"/>
</dbReference>
<dbReference type="InterPro" id="IPR015797">
    <property type="entry name" value="NUDIX_hydrolase-like_dom_sf"/>
</dbReference>
<dbReference type="Gene3D" id="3.90.79.10">
    <property type="entry name" value="Nucleoside Triphosphate Pyrophosphohydrolase"/>
    <property type="match status" value="1"/>
</dbReference>
<evidence type="ECO:0000256" key="8">
    <source>
        <dbReference type="ARBA" id="ARBA00023229"/>
    </source>
</evidence>
<organism evidence="13 14">
    <name type="scientific">Candidatus Woesebacteria bacterium RIFCSPHIGHO2_01_FULL_41_10</name>
    <dbReference type="NCBI Taxonomy" id="1802500"/>
    <lineage>
        <taxon>Bacteria</taxon>
        <taxon>Candidatus Woeseibacteriota</taxon>
    </lineage>
</organism>
<gene>
    <name evidence="13" type="ORF">A2801_00040</name>
</gene>
<dbReference type="GO" id="GO:0009240">
    <property type="term" value="P:isopentenyl diphosphate biosynthetic process"/>
    <property type="evidence" value="ECO:0007669"/>
    <property type="project" value="TreeGrafter"/>
</dbReference>
<evidence type="ECO:0000256" key="1">
    <source>
        <dbReference type="ARBA" id="ARBA00004826"/>
    </source>
</evidence>
<comment type="caution">
    <text evidence="13">The sequence shown here is derived from an EMBL/GenBank/DDBJ whole genome shotgun (WGS) entry which is preliminary data.</text>
</comment>
<dbReference type="PROSITE" id="PS51462">
    <property type="entry name" value="NUDIX"/>
    <property type="match status" value="1"/>
</dbReference>
<dbReference type="NCBIfam" id="TIGR02150">
    <property type="entry name" value="IPP_isom_1"/>
    <property type="match status" value="1"/>
</dbReference>
<dbReference type="EC" id="5.3.3.2" evidence="3 10"/>
<feature type="active site" evidence="11">
    <location>
        <position position="64"/>
    </location>
</feature>
<name>A0A1F7YQZ6_9BACT</name>
<dbReference type="InterPro" id="IPR056375">
    <property type="entry name" value="Idi_bact"/>
</dbReference>
<dbReference type="PANTHER" id="PTHR10885">
    <property type="entry name" value="ISOPENTENYL-DIPHOSPHATE DELTA-ISOMERASE"/>
    <property type="match status" value="1"/>
</dbReference>
<dbReference type="HAMAP" id="MF_00202">
    <property type="entry name" value="Idi"/>
    <property type="match status" value="1"/>
</dbReference>
<evidence type="ECO:0000256" key="6">
    <source>
        <dbReference type="ARBA" id="ARBA00022842"/>
    </source>
</evidence>
<dbReference type="AlphaFoldDB" id="A0A1F7YQZ6"/>
<keyword evidence="7" id="KW-0464">Manganese</keyword>
<dbReference type="Pfam" id="PF00293">
    <property type="entry name" value="NUDIX"/>
    <property type="match status" value="1"/>
</dbReference>
<dbReference type="GO" id="GO:0004452">
    <property type="term" value="F:isopentenyl-diphosphate delta-isomerase activity"/>
    <property type="evidence" value="ECO:0007669"/>
    <property type="project" value="UniProtKB-UniRule"/>
</dbReference>
<dbReference type="GO" id="GO:0050992">
    <property type="term" value="P:dimethylallyl diphosphate biosynthetic process"/>
    <property type="evidence" value="ECO:0007669"/>
    <property type="project" value="UniProtKB-UniPathway"/>
</dbReference>
<dbReference type="SUPFAM" id="SSF55811">
    <property type="entry name" value="Nudix"/>
    <property type="match status" value="1"/>
</dbReference>
<evidence type="ECO:0000256" key="3">
    <source>
        <dbReference type="ARBA" id="ARBA00012057"/>
    </source>
</evidence>
<sequence>MSDVVLVDANDQELGTLEKLEAHKNGLLHRAFSIFIFNSQGELMLQQRATSKYHCGGLWTNTTCSHPAPGEKALDAAHRRLKEEMGFDCELSEIFSFTYKKTFENGLTEHEFDHVFIGYYDNDPKINTEEADSWKWISIEKLQTDIKNHPESYTYWFIKSLPRVLAER</sequence>
<keyword evidence="5" id="KW-0479">Metal-binding</keyword>
<dbReference type="CDD" id="cd02885">
    <property type="entry name" value="NUDIX_IPP_Isomerase"/>
    <property type="match status" value="1"/>
</dbReference>
<comment type="pathway">
    <text evidence="1">Isoprenoid biosynthesis; dimethylallyl diphosphate biosynthesis; dimethylallyl diphosphate from isopentenyl diphosphate: step 1/1.</text>
</comment>
<accession>A0A1F7YQZ6</accession>
<keyword evidence="6" id="KW-0460">Magnesium</keyword>
<evidence type="ECO:0000259" key="12">
    <source>
        <dbReference type="PROSITE" id="PS51462"/>
    </source>
</evidence>
<dbReference type="EMBL" id="MGGM01000009">
    <property type="protein sequence ID" value="OGM29781.1"/>
    <property type="molecule type" value="Genomic_DNA"/>
</dbReference>
<dbReference type="InterPro" id="IPR000086">
    <property type="entry name" value="NUDIX_hydrolase_dom"/>
</dbReference>
<evidence type="ECO:0000256" key="5">
    <source>
        <dbReference type="ARBA" id="ARBA00022723"/>
    </source>
</evidence>
<dbReference type="GO" id="GO:0005737">
    <property type="term" value="C:cytoplasm"/>
    <property type="evidence" value="ECO:0007669"/>
    <property type="project" value="TreeGrafter"/>
</dbReference>
<feature type="domain" description="Nudix hydrolase" evidence="12">
    <location>
        <begin position="27"/>
        <end position="159"/>
    </location>
</feature>
<evidence type="ECO:0000313" key="13">
    <source>
        <dbReference type="EMBL" id="OGM29781.1"/>
    </source>
</evidence>
<dbReference type="GO" id="GO:0046872">
    <property type="term" value="F:metal ion binding"/>
    <property type="evidence" value="ECO:0007669"/>
    <property type="project" value="UniProtKB-KW"/>
</dbReference>
<evidence type="ECO:0000256" key="10">
    <source>
        <dbReference type="NCBIfam" id="TIGR02150"/>
    </source>
</evidence>
<proteinExistence type="inferred from homology"/>
<dbReference type="PIRSF" id="PIRSF018427">
    <property type="entry name" value="Isopntndiph_ism"/>
    <property type="match status" value="1"/>
</dbReference>
<evidence type="ECO:0000256" key="4">
    <source>
        <dbReference type="ARBA" id="ARBA00022490"/>
    </source>
</evidence>